<keyword evidence="1" id="KW-0812">Transmembrane</keyword>
<proteinExistence type="predicted"/>
<feature type="transmembrane region" description="Helical" evidence="1">
    <location>
        <begin position="414"/>
        <end position="438"/>
    </location>
</feature>
<gene>
    <name evidence="2" type="ORF">SSLN_LOCUS10130</name>
</gene>
<reference evidence="2 3" key="2">
    <citation type="submission" date="2018-11" db="EMBL/GenBank/DDBJ databases">
        <authorList>
            <consortium name="Pathogen Informatics"/>
        </authorList>
    </citation>
    <scope>NUCLEOTIDE SEQUENCE [LARGE SCALE GENOMIC DNA]</scope>
    <source>
        <strain evidence="2 3">NST_G2</strain>
    </source>
</reference>
<keyword evidence="3" id="KW-1185">Reference proteome</keyword>
<dbReference type="OrthoDB" id="6288560at2759"/>
<evidence type="ECO:0000313" key="4">
    <source>
        <dbReference type="WBParaSite" id="SSLN_0001051701-mRNA-1"/>
    </source>
</evidence>
<dbReference type="Proteomes" id="UP000275846">
    <property type="component" value="Unassembled WGS sequence"/>
</dbReference>
<keyword evidence="1" id="KW-0472">Membrane</keyword>
<sequence>MPVMVPTVLGSVTTIFAWMLQYMNGGVLNALVKTSPSNIGDRPSFEVQDATSIGPNLLKLLLGKIDESNLAMLKALPADLGGGAAGVQNATAYPNREGTLIVASLVALLSTSDYSEEKFRISKESQNIFCCGLHIVVILFTALCLVGLIVCLGYYFGAASTVSEVLADSETTKENVVPWLQGNTSTFSLGGLLKFGTLEIIRFLGESVQLANAPIIQAVNRIDNDLIQKALPVEISEFSAKLIVAFKLKAFQQALHELASNVNDVSKASDYITNYRDPVISAVLLNETNLNDTLETIMKKCPDQNDEASKLKPHFEQNKVAKIPEDLNGVLRSMSDEMKSIVTNLDGVITKLETINETIMENIEKELDFQAILAQLEGIWTEFDSVMDSMEEPLQEAMTTVSEVLGKFSSPVKVLLFVLAIPFLLAGILFVLFLVIFITEAIYRQMFSLTGNSASEVAARDPWIAQSCVCGGGKFCCCSCLLLLFVLILGSFACLAITLNGFVGVEVCPYIANTTGIKMTDYVLNSKVQTIWDGIVSSTEPSGSRTGYPMSIISQKPPQDLLYALEVRCEPSGTQATPVTGLLGHMGINSLVNFSAFVEDPALNECIQQVKGTLVDNIAAQKLGDAIKEEDFDDLKKNFNTLKSLISTLKLPDTVAYLIETKFKIYEIENLEQHCPTDKQQFANLISNLQDSNKATEELGENYNALESKSGKLSVDDLISTLSEFKAPGPAVLVDFWWNCVVSRYFPAGNLLQGPDNFW</sequence>
<evidence type="ECO:0000256" key="1">
    <source>
        <dbReference type="SAM" id="Phobius"/>
    </source>
</evidence>
<dbReference type="WBParaSite" id="SSLN_0001051701-mRNA-1">
    <property type="protein sequence ID" value="SSLN_0001051701-mRNA-1"/>
    <property type="gene ID" value="SSLN_0001051701"/>
</dbReference>
<feature type="transmembrane region" description="Helical" evidence="1">
    <location>
        <begin position="481"/>
        <end position="503"/>
    </location>
</feature>
<keyword evidence="1" id="KW-1133">Transmembrane helix</keyword>
<dbReference type="EMBL" id="UYSU01035667">
    <property type="protein sequence ID" value="VDL96515.1"/>
    <property type="molecule type" value="Genomic_DNA"/>
</dbReference>
<dbReference type="AlphaFoldDB" id="A0A183T0Y2"/>
<accession>A0A183T0Y2</accession>
<evidence type="ECO:0000313" key="3">
    <source>
        <dbReference type="Proteomes" id="UP000275846"/>
    </source>
</evidence>
<name>A0A183T0Y2_SCHSO</name>
<feature type="transmembrane region" description="Helical" evidence="1">
    <location>
        <begin position="128"/>
        <end position="156"/>
    </location>
</feature>
<protein>
    <submittedName>
        <fullName evidence="4">ANK_REP_REGION domain-containing protein</fullName>
    </submittedName>
</protein>
<evidence type="ECO:0000313" key="2">
    <source>
        <dbReference type="EMBL" id="VDL96515.1"/>
    </source>
</evidence>
<organism evidence="4">
    <name type="scientific">Schistocephalus solidus</name>
    <name type="common">Tapeworm</name>
    <dbReference type="NCBI Taxonomy" id="70667"/>
    <lineage>
        <taxon>Eukaryota</taxon>
        <taxon>Metazoa</taxon>
        <taxon>Spiralia</taxon>
        <taxon>Lophotrochozoa</taxon>
        <taxon>Platyhelminthes</taxon>
        <taxon>Cestoda</taxon>
        <taxon>Eucestoda</taxon>
        <taxon>Diphyllobothriidea</taxon>
        <taxon>Diphyllobothriidae</taxon>
        <taxon>Schistocephalus</taxon>
    </lineage>
</organism>
<reference evidence="4" key="1">
    <citation type="submission" date="2016-06" db="UniProtKB">
        <authorList>
            <consortium name="WormBaseParasite"/>
        </authorList>
    </citation>
    <scope>IDENTIFICATION</scope>
</reference>
<feature type="transmembrane region" description="Helical" evidence="1">
    <location>
        <begin position="12"/>
        <end position="32"/>
    </location>
</feature>